<keyword evidence="3" id="KW-1185">Reference proteome</keyword>
<organism evidence="2 3">
    <name type="scientific">Metapseudomonas resinovorans</name>
    <name type="common">Pseudomonas resinovorans</name>
    <dbReference type="NCBI Taxonomy" id="53412"/>
    <lineage>
        <taxon>Bacteria</taxon>
        <taxon>Pseudomonadati</taxon>
        <taxon>Pseudomonadota</taxon>
        <taxon>Gammaproteobacteria</taxon>
        <taxon>Pseudomonadales</taxon>
        <taxon>Pseudomonadaceae</taxon>
        <taxon>Metapseudomonas</taxon>
    </lineage>
</organism>
<comment type="caution">
    <text evidence="2">The sequence shown here is derived from an EMBL/GenBank/DDBJ whole genome shotgun (WGS) entry which is preliminary data.</text>
</comment>
<gene>
    <name evidence="2" type="ORF">NNO07_18985</name>
</gene>
<feature type="region of interest" description="Disordered" evidence="1">
    <location>
        <begin position="245"/>
        <end position="284"/>
    </location>
</feature>
<name>A0ABT4Y8F8_METRE</name>
<evidence type="ECO:0008006" key="4">
    <source>
        <dbReference type="Google" id="ProtNLM"/>
    </source>
</evidence>
<evidence type="ECO:0000313" key="2">
    <source>
        <dbReference type="EMBL" id="MDA8485157.1"/>
    </source>
</evidence>
<reference evidence="2 3" key="1">
    <citation type="submission" date="2022-07" db="EMBL/GenBank/DDBJ databases">
        <title>Genome Analysis of Selected Gammaproteobacteria from Nigerian Food snails.</title>
        <authorList>
            <person name="Okafor A.C."/>
        </authorList>
    </citation>
    <scope>NUCLEOTIDE SEQUENCE [LARGE SCALE GENOMIC DNA]</scope>
    <source>
        <strain evidence="2 3">Awg 2</strain>
    </source>
</reference>
<proteinExistence type="predicted"/>
<evidence type="ECO:0000256" key="1">
    <source>
        <dbReference type="SAM" id="MobiDB-lite"/>
    </source>
</evidence>
<protein>
    <recommendedName>
        <fullName evidence="4">Phage protein</fullName>
    </recommendedName>
</protein>
<sequence>MLNMREIEAQAKALAPVFGRLLEQAKDALREEFKGKIAERDERIAVLEKALVESKVDEDAIVEKLFRAIPKPKDGEPGKDADIEGLKAHLADLVELAVKALPVPQAGKDADMDALRSHLDGLVKAIPIPAAPAIDEIAAHFERRFSDLTLSWERQARDVFEKAADRMPVPKDGRDALPLESIDMVLGEDGRTVKVVMQAGETILEKSIKLPALIDRGVFSAEKFYEQGDGTTYGGCYWIAQKDAPEGVPGGSPDWRLAVKKGRDGKDLRDNASRHDPSQGVSIK</sequence>
<dbReference type="EMBL" id="JANEWF010000024">
    <property type="protein sequence ID" value="MDA8485157.1"/>
    <property type="molecule type" value="Genomic_DNA"/>
</dbReference>
<accession>A0ABT4Y8F8</accession>
<evidence type="ECO:0000313" key="3">
    <source>
        <dbReference type="Proteomes" id="UP001211689"/>
    </source>
</evidence>
<dbReference type="RefSeq" id="WP_271471612.1">
    <property type="nucleotide sequence ID" value="NZ_JANEWF010000024.1"/>
</dbReference>
<feature type="compositionally biased region" description="Basic and acidic residues" evidence="1">
    <location>
        <begin position="261"/>
        <end position="277"/>
    </location>
</feature>
<dbReference type="Proteomes" id="UP001211689">
    <property type="component" value="Unassembled WGS sequence"/>
</dbReference>